<name>A0A1V8SJ29_9PEZI</name>
<evidence type="ECO:0000313" key="2">
    <source>
        <dbReference type="EMBL" id="OQN99145.1"/>
    </source>
</evidence>
<evidence type="ECO:0000313" key="3">
    <source>
        <dbReference type="Proteomes" id="UP000192596"/>
    </source>
</evidence>
<accession>A0A1V8SJ29</accession>
<reference evidence="3" key="1">
    <citation type="submission" date="2017-03" db="EMBL/GenBank/DDBJ databases">
        <title>Genomes of endolithic fungi from Antarctica.</title>
        <authorList>
            <person name="Coleine C."/>
            <person name="Masonjones S."/>
            <person name="Stajich J.E."/>
        </authorList>
    </citation>
    <scope>NUCLEOTIDE SEQUENCE [LARGE SCALE GENOMIC DNA]</scope>
    <source>
        <strain evidence="3">CCFEE 5527</strain>
    </source>
</reference>
<dbReference type="OrthoDB" id="4143071at2759"/>
<dbReference type="InParanoid" id="A0A1V8SJ29"/>
<evidence type="ECO:0000256" key="1">
    <source>
        <dbReference type="SAM" id="Phobius"/>
    </source>
</evidence>
<dbReference type="Proteomes" id="UP000192596">
    <property type="component" value="Unassembled WGS sequence"/>
</dbReference>
<gene>
    <name evidence="2" type="ORF">B0A48_14994</name>
</gene>
<keyword evidence="1" id="KW-0472">Membrane</keyword>
<keyword evidence="1" id="KW-1133">Transmembrane helix</keyword>
<keyword evidence="3" id="KW-1185">Reference proteome</keyword>
<protein>
    <submittedName>
        <fullName evidence="2">Uncharacterized protein</fullName>
    </submittedName>
</protein>
<sequence>MPHHRNQESHEAHETHELPFHRKLADANPYEPIRPDPNHLLRLHLHWGLPYAPENTLFYVFAIPSWILEIAAAVTGSFQKTPSPAFIGCVTAFLVCHWAAWLQTVFGMVQRASWRRSEESVEERVQFLWLAVRLQRLMLPTAIIALATFIPAYVQRDSEDDLAYWLLFLLFFIINTVCSVMNAYNNITWEADRLWFEDRIPGVPSAHYAIFGI</sequence>
<proteinExistence type="predicted"/>
<feature type="transmembrane region" description="Helical" evidence="1">
    <location>
        <begin position="57"/>
        <end position="79"/>
    </location>
</feature>
<feature type="transmembrane region" description="Helical" evidence="1">
    <location>
        <begin position="162"/>
        <end position="184"/>
    </location>
</feature>
<keyword evidence="1" id="KW-0812">Transmembrane</keyword>
<comment type="caution">
    <text evidence="2">The sequence shown here is derived from an EMBL/GenBank/DDBJ whole genome shotgun (WGS) entry which is preliminary data.</text>
</comment>
<organism evidence="2 3">
    <name type="scientific">Cryoendolithus antarcticus</name>
    <dbReference type="NCBI Taxonomy" id="1507870"/>
    <lineage>
        <taxon>Eukaryota</taxon>
        <taxon>Fungi</taxon>
        <taxon>Dikarya</taxon>
        <taxon>Ascomycota</taxon>
        <taxon>Pezizomycotina</taxon>
        <taxon>Dothideomycetes</taxon>
        <taxon>Dothideomycetidae</taxon>
        <taxon>Cladosporiales</taxon>
        <taxon>Cladosporiaceae</taxon>
        <taxon>Cryoendolithus</taxon>
    </lineage>
</organism>
<dbReference type="EMBL" id="NAJO01000041">
    <property type="protein sequence ID" value="OQN99145.1"/>
    <property type="molecule type" value="Genomic_DNA"/>
</dbReference>
<dbReference type="AlphaFoldDB" id="A0A1V8SJ29"/>
<feature type="transmembrane region" description="Helical" evidence="1">
    <location>
        <begin position="85"/>
        <end position="106"/>
    </location>
</feature>
<feature type="transmembrane region" description="Helical" evidence="1">
    <location>
        <begin position="127"/>
        <end position="150"/>
    </location>
</feature>